<dbReference type="CDD" id="cd12113">
    <property type="entry name" value="PHP_PolIIIA_DnaE3"/>
    <property type="match status" value="1"/>
</dbReference>
<reference evidence="10 11" key="1">
    <citation type="journal article" date="2015" name="Nature">
        <title>rRNA introns, odd ribosomes, and small enigmatic genomes across a large radiation of phyla.</title>
        <authorList>
            <person name="Brown C.T."/>
            <person name="Hug L.A."/>
            <person name="Thomas B.C."/>
            <person name="Sharon I."/>
            <person name="Castelle C.J."/>
            <person name="Singh A."/>
            <person name="Wilkins M.J."/>
            <person name="Williams K.H."/>
            <person name="Banfield J.F."/>
        </authorList>
    </citation>
    <scope>NUCLEOTIDE SEQUENCE [LARGE SCALE GENOMIC DNA]</scope>
</reference>
<keyword evidence="6" id="KW-0235">DNA replication</keyword>
<dbReference type="GO" id="GO:0006260">
    <property type="term" value="P:DNA replication"/>
    <property type="evidence" value="ECO:0007669"/>
    <property type="project" value="UniProtKB-KW"/>
</dbReference>
<dbReference type="NCBIfam" id="NF005298">
    <property type="entry name" value="PRK06826.1"/>
    <property type="match status" value="1"/>
</dbReference>
<name>A0A0G0F241_9BACT</name>
<dbReference type="STRING" id="1618478.UR68_C0004G0015"/>
<evidence type="ECO:0000256" key="5">
    <source>
        <dbReference type="ARBA" id="ARBA00022695"/>
    </source>
</evidence>
<dbReference type="NCBIfam" id="TIGR00594">
    <property type="entry name" value="polc"/>
    <property type="match status" value="1"/>
</dbReference>
<dbReference type="InterPro" id="IPR029460">
    <property type="entry name" value="DNAPol_HHH"/>
</dbReference>
<dbReference type="Gene3D" id="1.10.150.870">
    <property type="match status" value="1"/>
</dbReference>
<dbReference type="PANTHER" id="PTHR32294:SF0">
    <property type="entry name" value="DNA POLYMERASE III SUBUNIT ALPHA"/>
    <property type="match status" value="1"/>
</dbReference>
<dbReference type="GO" id="GO:0003887">
    <property type="term" value="F:DNA-directed DNA polymerase activity"/>
    <property type="evidence" value="ECO:0007669"/>
    <property type="project" value="UniProtKB-KW"/>
</dbReference>
<dbReference type="NCBIfam" id="NF004226">
    <property type="entry name" value="PRK05673.1"/>
    <property type="match status" value="1"/>
</dbReference>
<evidence type="ECO:0000256" key="1">
    <source>
        <dbReference type="ARBA" id="ARBA00004496"/>
    </source>
</evidence>
<dbReference type="Proteomes" id="UP000034457">
    <property type="component" value="Unassembled WGS sequence"/>
</dbReference>
<dbReference type="InterPro" id="IPR012340">
    <property type="entry name" value="NA-bd_OB-fold"/>
</dbReference>
<proteinExistence type="predicted"/>
<dbReference type="Gene3D" id="1.10.10.1600">
    <property type="entry name" value="Bacterial DNA polymerase III alpha subunit, thumb domain"/>
    <property type="match status" value="1"/>
</dbReference>
<gene>
    <name evidence="10" type="ORF">UR68_C0004G0015</name>
</gene>
<accession>A0A0G0F241</accession>
<evidence type="ECO:0000259" key="9">
    <source>
        <dbReference type="SMART" id="SM00481"/>
    </source>
</evidence>
<organism evidence="10 11">
    <name type="scientific">Candidatus Roizmanbacteria bacterium GW2011_GWA2_35_19</name>
    <dbReference type="NCBI Taxonomy" id="1618478"/>
    <lineage>
        <taxon>Bacteria</taxon>
        <taxon>Candidatus Roizmaniibacteriota</taxon>
    </lineage>
</organism>
<evidence type="ECO:0000313" key="10">
    <source>
        <dbReference type="EMBL" id="KKP73462.1"/>
    </source>
</evidence>
<dbReference type="SUPFAM" id="SSF89550">
    <property type="entry name" value="PHP domain-like"/>
    <property type="match status" value="1"/>
</dbReference>
<dbReference type="EC" id="2.7.7.7" evidence="2"/>
<keyword evidence="5" id="KW-0548">Nucleotidyltransferase</keyword>
<comment type="caution">
    <text evidence="10">The sequence shown here is derived from an EMBL/GenBank/DDBJ whole genome shotgun (WGS) entry which is preliminary data.</text>
</comment>
<dbReference type="CDD" id="cd04485">
    <property type="entry name" value="DnaE_OBF"/>
    <property type="match status" value="1"/>
</dbReference>
<dbReference type="InterPro" id="IPR003141">
    <property type="entry name" value="Pol/His_phosphatase_N"/>
</dbReference>
<comment type="subcellular location">
    <subcellularLocation>
        <location evidence="1">Cytoplasm</location>
    </subcellularLocation>
</comment>
<dbReference type="Gene3D" id="3.20.20.140">
    <property type="entry name" value="Metal-dependent hydrolases"/>
    <property type="match status" value="1"/>
</dbReference>
<dbReference type="GO" id="GO:0005737">
    <property type="term" value="C:cytoplasm"/>
    <property type="evidence" value="ECO:0007669"/>
    <property type="project" value="UniProtKB-SubCell"/>
</dbReference>
<dbReference type="InterPro" id="IPR016195">
    <property type="entry name" value="Pol/histidinol_Pase-like"/>
</dbReference>
<dbReference type="InterPro" id="IPR004365">
    <property type="entry name" value="NA-bd_OB_tRNA"/>
</dbReference>
<dbReference type="InterPro" id="IPR004805">
    <property type="entry name" value="DnaE2/DnaE/PolC"/>
</dbReference>
<dbReference type="Pfam" id="PF02811">
    <property type="entry name" value="PHP"/>
    <property type="match status" value="1"/>
</dbReference>
<evidence type="ECO:0000256" key="2">
    <source>
        <dbReference type="ARBA" id="ARBA00012417"/>
    </source>
</evidence>
<dbReference type="Pfam" id="PF14579">
    <property type="entry name" value="HHH_6"/>
    <property type="match status" value="1"/>
</dbReference>
<feature type="domain" description="Polymerase/histidinol phosphatase N-terminal" evidence="9">
    <location>
        <begin position="4"/>
        <end position="71"/>
    </location>
</feature>
<evidence type="ECO:0000256" key="3">
    <source>
        <dbReference type="ARBA" id="ARBA00019114"/>
    </source>
</evidence>
<dbReference type="Pfam" id="PF07733">
    <property type="entry name" value="DNA_pol3_alpha"/>
    <property type="match status" value="1"/>
</dbReference>
<dbReference type="SMART" id="SM00481">
    <property type="entry name" value="POLIIIAc"/>
    <property type="match status" value="1"/>
</dbReference>
<dbReference type="PATRIC" id="fig|1618478.3.peg.253"/>
<dbReference type="Pfam" id="PF01336">
    <property type="entry name" value="tRNA_anti-codon"/>
    <property type="match status" value="1"/>
</dbReference>
<evidence type="ECO:0000313" key="11">
    <source>
        <dbReference type="Proteomes" id="UP000034457"/>
    </source>
</evidence>
<evidence type="ECO:0000256" key="8">
    <source>
        <dbReference type="ARBA" id="ARBA00049244"/>
    </source>
</evidence>
<evidence type="ECO:0000256" key="7">
    <source>
        <dbReference type="ARBA" id="ARBA00022932"/>
    </source>
</evidence>
<evidence type="ECO:0000256" key="4">
    <source>
        <dbReference type="ARBA" id="ARBA00022679"/>
    </source>
</evidence>
<dbReference type="InterPro" id="IPR011708">
    <property type="entry name" value="DNA_pol3_alpha_NTPase_dom"/>
</dbReference>
<comment type="catalytic activity">
    <reaction evidence="8">
        <text>DNA(n) + a 2'-deoxyribonucleoside 5'-triphosphate = DNA(n+1) + diphosphate</text>
        <dbReference type="Rhea" id="RHEA:22508"/>
        <dbReference type="Rhea" id="RHEA-COMP:17339"/>
        <dbReference type="Rhea" id="RHEA-COMP:17340"/>
        <dbReference type="ChEBI" id="CHEBI:33019"/>
        <dbReference type="ChEBI" id="CHEBI:61560"/>
        <dbReference type="ChEBI" id="CHEBI:173112"/>
        <dbReference type="EC" id="2.7.7.7"/>
    </reaction>
</comment>
<dbReference type="GO" id="GO:0008408">
    <property type="term" value="F:3'-5' exonuclease activity"/>
    <property type="evidence" value="ECO:0007669"/>
    <property type="project" value="InterPro"/>
</dbReference>
<dbReference type="InterPro" id="IPR041931">
    <property type="entry name" value="DNA_pol3_alpha_thumb_dom"/>
</dbReference>
<dbReference type="EMBL" id="LBQC01000004">
    <property type="protein sequence ID" value="KKP73462.1"/>
    <property type="molecule type" value="Genomic_DNA"/>
</dbReference>
<dbReference type="Pfam" id="PF17657">
    <property type="entry name" value="DNA_pol3_finger"/>
    <property type="match status" value="1"/>
</dbReference>
<dbReference type="InterPro" id="IPR040982">
    <property type="entry name" value="DNA_pol3_finger"/>
</dbReference>
<protein>
    <recommendedName>
        <fullName evidence="3">DNA polymerase III subunit alpha</fullName>
        <ecNumber evidence="2">2.7.7.7</ecNumber>
    </recommendedName>
</protein>
<dbReference type="PANTHER" id="PTHR32294">
    <property type="entry name" value="DNA POLYMERASE III SUBUNIT ALPHA"/>
    <property type="match status" value="1"/>
</dbReference>
<dbReference type="GO" id="GO:0003676">
    <property type="term" value="F:nucleic acid binding"/>
    <property type="evidence" value="ECO:0007669"/>
    <property type="project" value="InterPro"/>
</dbReference>
<dbReference type="InterPro" id="IPR004013">
    <property type="entry name" value="PHP_dom"/>
</dbReference>
<evidence type="ECO:0000256" key="6">
    <source>
        <dbReference type="ARBA" id="ARBA00022705"/>
    </source>
</evidence>
<keyword evidence="7" id="KW-0239">DNA-directed DNA polymerase</keyword>
<dbReference type="AlphaFoldDB" id="A0A0G0F241"/>
<keyword evidence="4" id="KW-0808">Transferase</keyword>
<sequence>MSFVHLHLHTGYSLLDGLNRIDDVISKAIEYKMPAVAITDHGSLYGAFKFYVKAKEAGIKPIIGVEAYKAKNSRLDKQNGVDRDQYHLTLLAKNLAGYKNLLKLITAANLEGFYYKPRIDFEILEKYSEGLIVLSGCLNGEISSLLSQSQDKEAEKILEKYIEIFKDDFYLEIQRHPKSQELDDVNLKLIKLSRKYGVALVATNDVHYLNAEDAYAQEILLCIQTQRTILEKNRTMTMVDIPDYYFKSPAEMKGLFIDLPEAIENTLKIAEKCNLEIPMGKWILPEFETPKGETVENYLRSLVTERISRVALYDQEVVNKRVEYELKIITTKGYATYFLIVSDFVNWAKHQNIAVGPGRGSVAGSLVAYILGITDINPIDYNLPFERFLNPERPTPPDIDIDFADTRRDEVLHYVTKKYGEDKVAQIITFGSMEARLAVRDVTRALGLSYSYGDRLAKMIPFGKQGFSMTISAALEESAQLKFAYQTEPDTKKVLDIARKLEGLPRHSSVHAAGVVISDVNMTEYVPLQRDSKEGKIITQYDMYCLDLNAVSNQKAIGLLKVDFLGLRNLTIIEKALEYVEKISGKKIDIHHVPLDDKKTYELISKGNTIGVFQLESGGMRHLAKDLKPNKISDIMAMVALYRPGPMDLIPTFLEGKANQKKIKYLHPDLKSILEETYGILVYQEQVMEIANKIAGYSMSEADNLRMAMGKKKKELMKKEKEKFFKGCIKNNYKKTVAESLWNFMEKFAAYGFNKPHSASYGLIAYWTGYIKSNYPVEFMTALLSSELQGVAGPMREIKMSQAIEECKRMDITVLPPDINKSDYSFSIENGLIRFGLSAIKNVGQAAIESIIEARDKEGFKSFKDFLSKIDLRKVNKKTVESLVKAGAFLKFGNKATILGNYPEMVLDLQKAKIKQDKGQFDLFDDPKATKSILDNFRNIPEFKEDELFSMEREVIGFLIGKNPMLKYKNIIEKKVTHKIGEITDKDVDKSIIIAGIVSGKKALKTKKDNSEMAVIQIFDDTGTIEVVVFPKSFAKLKQILLINRIIMLKGKVNDRENRLGIIMENAVDLETVNTK</sequence>
<dbReference type="Gene3D" id="2.40.50.140">
    <property type="entry name" value="Nucleic acid-binding proteins"/>
    <property type="match status" value="1"/>
</dbReference>